<dbReference type="Pfam" id="PF24841">
    <property type="entry name" value="DUF7719"/>
    <property type="match status" value="1"/>
</dbReference>
<dbReference type="AlphaFoldDB" id="A0A9P7BXZ5"/>
<feature type="domain" description="DUF7719" evidence="3">
    <location>
        <begin position="136"/>
        <end position="198"/>
    </location>
</feature>
<keyword evidence="2" id="KW-0812">Transmembrane</keyword>
<dbReference type="EMBL" id="JAANQT010000003">
    <property type="protein sequence ID" value="KAG1316194.1"/>
    <property type="molecule type" value="Genomic_DNA"/>
</dbReference>
<dbReference type="Proteomes" id="UP000716291">
    <property type="component" value="Unassembled WGS sequence"/>
</dbReference>
<evidence type="ECO:0000259" key="3">
    <source>
        <dbReference type="Pfam" id="PF24841"/>
    </source>
</evidence>
<dbReference type="InterPro" id="IPR056136">
    <property type="entry name" value="DUF7719"/>
</dbReference>
<feature type="transmembrane region" description="Helical" evidence="2">
    <location>
        <begin position="137"/>
        <end position="154"/>
    </location>
</feature>
<dbReference type="PANTHER" id="PTHR37846">
    <property type="entry name" value="YALI0B21296P"/>
    <property type="match status" value="1"/>
</dbReference>
<protein>
    <recommendedName>
        <fullName evidence="3">DUF7719 domain-containing protein</fullName>
    </recommendedName>
</protein>
<name>A0A9P7BXZ5_RHIOR</name>
<reference evidence="4" key="1">
    <citation type="journal article" date="2020" name="Microb. Genom.">
        <title>Genetic diversity of clinical and environmental Mucorales isolates obtained from an investigation of mucormycosis cases among solid organ transplant recipients.</title>
        <authorList>
            <person name="Nguyen M.H."/>
            <person name="Kaul D."/>
            <person name="Muto C."/>
            <person name="Cheng S.J."/>
            <person name="Richter R.A."/>
            <person name="Bruno V.M."/>
            <person name="Liu G."/>
            <person name="Beyhan S."/>
            <person name="Sundermann A.J."/>
            <person name="Mounaud S."/>
            <person name="Pasculle A.W."/>
            <person name="Nierman W.C."/>
            <person name="Driscoll E."/>
            <person name="Cumbie R."/>
            <person name="Clancy C.J."/>
            <person name="Dupont C.L."/>
        </authorList>
    </citation>
    <scope>NUCLEOTIDE SEQUENCE</scope>
    <source>
        <strain evidence="4">GL11</strain>
    </source>
</reference>
<organism evidence="4 5">
    <name type="scientific">Rhizopus oryzae</name>
    <name type="common">Mucormycosis agent</name>
    <name type="synonym">Rhizopus arrhizus var. delemar</name>
    <dbReference type="NCBI Taxonomy" id="64495"/>
    <lineage>
        <taxon>Eukaryota</taxon>
        <taxon>Fungi</taxon>
        <taxon>Fungi incertae sedis</taxon>
        <taxon>Mucoromycota</taxon>
        <taxon>Mucoromycotina</taxon>
        <taxon>Mucoromycetes</taxon>
        <taxon>Mucorales</taxon>
        <taxon>Mucorineae</taxon>
        <taxon>Rhizopodaceae</taxon>
        <taxon>Rhizopus</taxon>
    </lineage>
</organism>
<dbReference type="PANTHER" id="PTHR37846:SF1">
    <property type="entry name" value="DEACETYLASE-LIKE PROTEIN"/>
    <property type="match status" value="1"/>
</dbReference>
<proteinExistence type="predicted"/>
<evidence type="ECO:0000313" key="4">
    <source>
        <dbReference type="EMBL" id="KAG1316194.1"/>
    </source>
</evidence>
<keyword evidence="2" id="KW-0472">Membrane</keyword>
<feature type="transmembrane region" description="Helical" evidence="2">
    <location>
        <begin position="174"/>
        <end position="198"/>
    </location>
</feature>
<accession>A0A9P7BXZ5</accession>
<keyword evidence="2" id="KW-1133">Transmembrane helix</keyword>
<feature type="transmembrane region" description="Helical" evidence="2">
    <location>
        <begin position="74"/>
        <end position="91"/>
    </location>
</feature>
<feature type="transmembrane region" description="Helical" evidence="2">
    <location>
        <begin position="103"/>
        <end position="125"/>
    </location>
</feature>
<gene>
    <name evidence="4" type="ORF">G6F64_000044</name>
</gene>
<evidence type="ECO:0000313" key="5">
    <source>
        <dbReference type="Proteomes" id="UP000716291"/>
    </source>
</evidence>
<evidence type="ECO:0000256" key="1">
    <source>
        <dbReference type="SAM" id="MobiDB-lite"/>
    </source>
</evidence>
<keyword evidence="5" id="KW-1185">Reference proteome</keyword>
<sequence>MSPKTKGIKPSQFDKKTKINKEPLVNKIPSNNDNIPEEEKMRLLNQTGLLQKVKKREEELKQQKQEPATTAEHIYMAIFLSIPFAILLATFDVVVKVQYFENWSYTGMALKAIKSAPALVPFIYLTSRYRSERLTQASMSVIAVFAGSFLMYTIKHTPSLGQMMRAPGLATVWIYLIVQLDLLPATLSLLVVGFYWYFGIQQKLL</sequence>
<comment type="caution">
    <text evidence="4">The sequence shown here is derived from an EMBL/GenBank/DDBJ whole genome shotgun (WGS) entry which is preliminary data.</text>
</comment>
<feature type="region of interest" description="Disordered" evidence="1">
    <location>
        <begin position="1"/>
        <end position="20"/>
    </location>
</feature>
<evidence type="ECO:0000256" key="2">
    <source>
        <dbReference type="SAM" id="Phobius"/>
    </source>
</evidence>